<dbReference type="Gene3D" id="1.20.1060.20">
    <property type="match status" value="1"/>
</dbReference>
<evidence type="ECO:0000256" key="11">
    <source>
        <dbReference type="PIRNR" id="PIRNR005719"/>
    </source>
</evidence>
<feature type="coiled-coil region" evidence="12">
    <location>
        <begin position="898"/>
        <end position="984"/>
    </location>
</feature>
<proteinExistence type="inferred from homology"/>
<dbReference type="CDD" id="cd03273">
    <property type="entry name" value="ABC_SMC2_euk"/>
    <property type="match status" value="1"/>
</dbReference>
<dbReference type="SUPFAM" id="SSF75553">
    <property type="entry name" value="Smc hinge domain"/>
    <property type="match status" value="1"/>
</dbReference>
<dbReference type="Gene3D" id="1.10.287.1490">
    <property type="match status" value="1"/>
</dbReference>
<dbReference type="GO" id="GO:0000791">
    <property type="term" value="C:euchromatin"/>
    <property type="evidence" value="ECO:0007669"/>
    <property type="project" value="EnsemblFungi"/>
</dbReference>
<dbReference type="InterPro" id="IPR036277">
    <property type="entry name" value="SMC_hinge_sf"/>
</dbReference>
<dbReference type="InterPro" id="IPR027417">
    <property type="entry name" value="P-loop_NTPase"/>
</dbReference>
<evidence type="ECO:0000256" key="5">
    <source>
        <dbReference type="ARBA" id="ARBA00022776"/>
    </source>
</evidence>
<dbReference type="PANTHER" id="PTHR43977">
    <property type="entry name" value="STRUCTURAL MAINTENANCE OF CHROMOSOMES PROTEIN 3"/>
    <property type="match status" value="1"/>
</dbReference>
<dbReference type="EMBL" id="KE651167">
    <property type="protein sequence ID" value="EEB08668.1"/>
    <property type="molecule type" value="Genomic_DNA"/>
</dbReference>
<evidence type="ECO:0000256" key="6">
    <source>
        <dbReference type="ARBA" id="ARBA00022840"/>
    </source>
</evidence>
<feature type="coiled-coil region" evidence="12">
    <location>
        <begin position="253"/>
        <end position="294"/>
    </location>
</feature>
<organism evidence="14 16">
    <name type="scientific">Schizosaccharomyces japonicus (strain yFS275 / FY16936)</name>
    <name type="common">Fission yeast</name>
    <dbReference type="NCBI Taxonomy" id="402676"/>
    <lineage>
        <taxon>Eukaryota</taxon>
        <taxon>Fungi</taxon>
        <taxon>Dikarya</taxon>
        <taxon>Ascomycota</taxon>
        <taxon>Taphrinomycotina</taxon>
        <taxon>Schizosaccharomycetes</taxon>
        <taxon>Schizosaccharomycetales</taxon>
        <taxon>Schizosaccharomycetaceae</taxon>
        <taxon>Schizosaccharomyces</taxon>
    </lineage>
</organism>
<dbReference type="GO" id="GO:0034506">
    <property type="term" value="C:chromosome, centromeric core domain"/>
    <property type="evidence" value="ECO:0007669"/>
    <property type="project" value="EnsemblFungi"/>
</dbReference>
<dbReference type="SUPFAM" id="SSF52540">
    <property type="entry name" value="P-loop containing nucleoside triphosphate hydrolases"/>
    <property type="match status" value="1"/>
</dbReference>
<keyword evidence="7 12" id="KW-0175">Coiled coil</keyword>
<dbReference type="GO" id="GO:0007076">
    <property type="term" value="P:mitotic chromosome condensation"/>
    <property type="evidence" value="ECO:0007669"/>
    <property type="project" value="EnsemblFungi"/>
</dbReference>
<dbReference type="GO" id="GO:1903342">
    <property type="term" value="P:negative regulation of meiotic DNA double-strand break formation"/>
    <property type="evidence" value="ECO:0007669"/>
    <property type="project" value="EnsemblFungi"/>
</dbReference>
<evidence type="ECO:0000313" key="15">
    <source>
        <dbReference type="JaponicusDB" id="SJAG_03832"/>
    </source>
</evidence>
<dbReference type="VEuPathDB" id="FungiDB:SJAG_03832"/>
<sequence>MKIEELIIDGFKSYAVRTVISGWDSQFNAITGLNGSGKSNILDAICFVLGITNMHTVRAQNLQDLIYKRGQAGITRASVTIVFDNRDTSKSPIGFEMYPQVSVTRQILMGGTSKYLINGHRALQQTVQNLFQSVQLNINNPNFLIMQGRITKVLNMRPTEILAMIEEAAGTRMFEERKEKAFRTMQRKEHKVDEINTLLREEIEPKLSKLRAEKKTFLEYQHVYNDLERLSRLIVAYDYTNLQNKMQSLSASQEKRETAFQQEEIKINNLQQEIHDLKEKITELDDNKESELRLTGGIMKMESLLDEILQDVARISASIKMKQTSYEEETNSLAQLQTESHHLSKNLAEVREKHSTALEEYNQKKRAFEKLQAKTSSQEELVSSLTTGLSSKEGQEFGYARQLEESRTQLNSLVAQRETARLKFNEAKTTMSSLAPKLDGAKEALAAIHDRITAEEREVEQLRSQLSNNGLDQNNVETKRREFDALQRDIQHANNELEGLRGKLAHLEFHYADPVPNFDRSKVRGLVAQLFTLGEHNYDKATALEVAAGGRLFNVVVENEQVGTQLLRNGRLRKRVTIIPLNKISSFVAAAEKVSTAKRLTPDKVHLALELIGFEEELLPAMRYVFGSTLICDGPETAKTVTFNPSVHLKSVTYDGDVYDPSGFLTGGSSTNSSGLLKQIQRYNELTKFVHEKSKIANSLLDEIRREDASSRQYNNFQKELVLREHQLELSKEQLKTDSSVRLLETYKNAEEQHQSLKLDIDRLNVEINEQEVAVKKIEEDMEGLKTNRGSKIKELEQELLAYKQSMNTMSSELKITQKNYQKYQLSLEQIEAELDKNNQKRSDLEQNVDRLRSELSQANDSLGELEGKKERLLVSITKEKEKFAMMDQRTRDMQQLVKEKTEIINALRLKLQQMQYENERLERERGVAKVALEQLLRDNDWIEDQKQYFGRADTVFDFTNQNIKQSRSQLQSLKERHSAMRKTVNSKVMNMIDGVEKKEERLRTMIRTIHRDKLKIQETVKSLDQFKRSALEKTWTEVNSSFGDIFDELLPGNTAKLLPPEGKDITQGLEIHVRIGSIWKSSLAELSGGQRSLVALALIMSLLRYKPAPMYILDEVDAALDLSHTQNIGSLIKSKFRGSQFIVVSLKEGMFTNANRLFHVRFLDGSSVVQAK</sequence>
<keyword evidence="6" id="KW-0067">ATP-binding</keyword>
<dbReference type="HOGENOM" id="CLU_001042_9_0_1"/>
<dbReference type="FunFam" id="3.40.50.300:FF:000278">
    <property type="entry name" value="Structural maintenance of chromosomes 2"/>
    <property type="match status" value="1"/>
</dbReference>
<evidence type="ECO:0000256" key="9">
    <source>
        <dbReference type="ARBA" id="ARBA00023242"/>
    </source>
</evidence>
<evidence type="ECO:0000256" key="4">
    <source>
        <dbReference type="ARBA" id="ARBA00022741"/>
    </source>
</evidence>
<dbReference type="GO" id="GO:0016887">
    <property type="term" value="F:ATP hydrolysis activity"/>
    <property type="evidence" value="ECO:0007669"/>
    <property type="project" value="EnsemblFungi"/>
</dbReference>
<dbReference type="JaponicusDB" id="SJAG_03832">
    <property type="gene designation" value="cut14"/>
</dbReference>
<evidence type="ECO:0000256" key="10">
    <source>
        <dbReference type="ARBA" id="ARBA00023306"/>
    </source>
</evidence>
<dbReference type="GO" id="GO:0005524">
    <property type="term" value="F:ATP binding"/>
    <property type="evidence" value="ECO:0007669"/>
    <property type="project" value="UniProtKB-KW"/>
</dbReference>
<dbReference type="InterPro" id="IPR010935">
    <property type="entry name" value="SMC_hinge"/>
</dbReference>
<dbReference type="GO" id="GO:0000796">
    <property type="term" value="C:condensin complex"/>
    <property type="evidence" value="ECO:0007669"/>
    <property type="project" value="EnsemblFungi"/>
</dbReference>
<dbReference type="FunFam" id="3.40.50.300:FF:000385">
    <property type="entry name" value="Structural maintenance of chromosomes 2"/>
    <property type="match status" value="1"/>
</dbReference>
<dbReference type="Pfam" id="PF02463">
    <property type="entry name" value="SMC_N"/>
    <property type="match status" value="1"/>
</dbReference>
<keyword evidence="9 11" id="KW-0539">Nucleus</keyword>
<evidence type="ECO:0000256" key="7">
    <source>
        <dbReference type="ARBA" id="ARBA00023054"/>
    </source>
</evidence>
<dbReference type="OMA" id="THNKIAM"/>
<evidence type="ECO:0000256" key="8">
    <source>
        <dbReference type="ARBA" id="ARBA00023067"/>
    </source>
</evidence>
<evidence type="ECO:0000313" key="14">
    <source>
        <dbReference type="EMBL" id="EEB08668.1"/>
    </source>
</evidence>
<keyword evidence="5" id="KW-0498">Mitosis</keyword>
<dbReference type="GO" id="GO:0003680">
    <property type="term" value="F:minor groove of adenine-thymine-rich DNA binding"/>
    <property type="evidence" value="ECO:0007669"/>
    <property type="project" value="EnsemblFungi"/>
</dbReference>
<feature type="coiled-coil region" evidence="12">
    <location>
        <begin position="403"/>
        <end position="510"/>
    </location>
</feature>
<dbReference type="InterPro" id="IPR024704">
    <property type="entry name" value="SMC"/>
</dbReference>
<dbReference type="InterPro" id="IPR027120">
    <property type="entry name" value="Smc2_ABC"/>
</dbReference>
<keyword evidence="4" id="KW-0547">Nucleotide-binding</keyword>
<dbReference type="eggNOG" id="KOG0933">
    <property type="taxonomic scope" value="Eukaryota"/>
</dbReference>
<feature type="coiled-coil region" evidence="12">
    <location>
        <begin position="740"/>
        <end position="869"/>
    </location>
</feature>
<keyword evidence="8" id="KW-0226">DNA condensation</keyword>
<evidence type="ECO:0000256" key="3">
    <source>
        <dbReference type="ARBA" id="ARBA00022618"/>
    </source>
</evidence>
<evidence type="ECO:0000256" key="12">
    <source>
        <dbReference type="SAM" id="Coils"/>
    </source>
</evidence>
<dbReference type="GO" id="GO:0000776">
    <property type="term" value="C:kinetochore"/>
    <property type="evidence" value="ECO:0007669"/>
    <property type="project" value="EnsemblFungi"/>
</dbReference>
<dbReference type="STRING" id="402676.B6K564"/>
<dbReference type="GO" id="GO:0003690">
    <property type="term" value="F:double-stranded DNA binding"/>
    <property type="evidence" value="ECO:0007669"/>
    <property type="project" value="EnsemblFungi"/>
</dbReference>
<keyword evidence="16" id="KW-1185">Reference proteome</keyword>
<dbReference type="RefSeq" id="XP_002174961.1">
    <property type="nucleotide sequence ID" value="XM_002174925.2"/>
</dbReference>
<comment type="similarity">
    <text evidence="2">Belongs to the SMC family. SMC2 subfamily.</text>
</comment>
<dbReference type="GO" id="GO:0005737">
    <property type="term" value="C:cytoplasm"/>
    <property type="evidence" value="ECO:0007669"/>
    <property type="project" value="EnsemblFungi"/>
</dbReference>
<reference evidence="14 16" key="1">
    <citation type="journal article" date="2011" name="Science">
        <title>Comparative functional genomics of the fission yeasts.</title>
        <authorList>
            <person name="Rhind N."/>
            <person name="Chen Z."/>
            <person name="Yassour M."/>
            <person name="Thompson D.A."/>
            <person name="Haas B.J."/>
            <person name="Habib N."/>
            <person name="Wapinski I."/>
            <person name="Roy S."/>
            <person name="Lin M.F."/>
            <person name="Heiman D.I."/>
            <person name="Young S.K."/>
            <person name="Furuya K."/>
            <person name="Guo Y."/>
            <person name="Pidoux A."/>
            <person name="Chen H.M."/>
            <person name="Robbertse B."/>
            <person name="Goldberg J.M."/>
            <person name="Aoki K."/>
            <person name="Bayne E.H."/>
            <person name="Berlin A.M."/>
            <person name="Desjardins C.A."/>
            <person name="Dobbs E."/>
            <person name="Dukaj L."/>
            <person name="Fan L."/>
            <person name="FitzGerald M.G."/>
            <person name="French C."/>
            <person name="Gujja S."/>
            <person name="Hansen K."/>
            <person name="Keifenheim D."/>
            <person name="Levin J.Z."/>
            <person name="Mosher R.A."/>
            <person name="Mueller C.A."/>
            <person name="Pfiffner J."/>
            <person name="Priest M."/>
            <person name="Russ C."/>
            <person name="Smialowska A."/>
            <person name="Swoboda P."/>
            <person name="Sykes S.M."/>
            <person name="Vaughn M."/>
            <person name="Vengrova S."/>
            <person name="Yoder R."/>
            <person name="Zeng Q."/>
            <person name="Allshire R."/>
            <person name="Baulcombe D."/>
            <person name="Birren B.W."/>
            <person name="Brown W."/>
            <person name="Ekwall K."/>
            <person name="Kellis M."/>
            <person name="Leatherwood J."/>
            <person name="Levin H."/>
            <person name="Margalit H."/>
            <person name="Martienssen R."/>
            <person name="Nieduszynski C.A."/>
            <person name="Spatafora J.W."/>
            <person name="Friedman N."/>
            <person name="Dalgaard J.Z."/>
            <person name="Baumann P."/>
            <person name="Niki H."/>
            <person name="Regev A."/>
            <person name="Nusbaum C."/>
        </authorList>
    </citation>
    <scope>NUCLEOTIDE SEQUENCE [LARGE SCALE GENOMIC DNA]</scope>
    <source>
        <strain evidence="16">yFS275 / FY16936</strain>
    </source>
</reference>
<evidence type="ECO:0000313" key="16">
    <source>
        <dbReference type="Proteomes" id="UP000001744"/>
    </source>
</evidence>
<keyword evidence="10" id="KW-0131">Cell cycle</keyword>
<comment type="subcellular location">
    <subcellularLocation>
        <location evidence="1 11">Nucleus</location>
    </subcellularLocation>
</comment>
<feature type="domain" description="SMC hinge" evidence="13">
    <location>
        <begin position="521"/>
        <end position="642"/>
    </location>
</feature>
<dbReference type="GO" id="GO:0005730">
    <property type="term" value="C:nucleolus"/>
    <property type="evidence" value="ECO:0007669"/>
    <property type="project" value="EnsemblFungi"/>
</dbReference>
<accession>B6K564</accession>
<dbReference type="Gene3D" id="3.40.50.300">
    <property type="entry name" value="P-loop containing nucleotide triphosphate hydrolases"/>
    <property type="match status" value="2"/>
</dbReference>
<evidence type="ECO:0000256" key="2">
    <source>
        <dbReference type="ARBA" id="ARBA00005231"/>
    </source>
</evidence>
<dbReference type="GO" id="GO:0003682">
    <property type="term" value="F:chromatin binding"/>
    <property type="evidence" value="ECO:0007669"/>
    <property type="project" value="EnsemblFungi"/>
</dbReference>
<evidence type="ECO:0000259" key="13">
    <source>
        <dbReference type="SMART" id="SM00968"/>
    </source>
</evidence>
<dbReference type="Gene3D" id="3.30.70.1620">
    <property type="match status" value="1"/>
</dbReference>
<keyword evidence="3" id="KW-0132">Cell division</keyword>
<dbReference type="Proteomes" id="UP000001744">
    <property type="component" value="Unassembled WGS sequence"/>
</dbReference>
<dbReference type="GO" id="GO:0051301">
    <property type="term" value="P:cell division"/>
    <property type="evidence" value="ECO:0007669"/>
    <property type="project" value="UniProtKB-KW"/>
</dbReference>
<protein>
    <recommendedName>
        <fullName evidence="11">Structural maintenance of chromosomes protein</fullName>
    </recommendedName>
</protein>
<name>B6K564_SCHJY</name>
<dbReference type="Pfam" id="PF06470">
    <property type="entry name" value="SMC_hinge"/>
    <property type="match status" value="1"/>
</dbReference>
<dbReference type="GO" id="GO:1990814">
    <property type="term" value="F:DNA/DNA annealing activity"/>
    <property type="evidence" value="ECO:0007669"/>
    <property type="project" value="EnsemblFungi"/>
</dbReference>
<dbReference type="InterPro" id="IPR003395">
    <property type="entry name" value="RecF/RecN/SMC_N"/>
</dbReference>
<feature type="coiled-coil region" evidence="12">
    <location>
        <begin position="319"/>
        <end position="374"/>
    </location>
</feature>
<dbReference type="SMART" id="SM00968">
    <property type="entry name" value="SMC_hinge"/>
    <property type="match status" value="1"/>
</dbReference>
<evidence type="ECO:0000256" key="1">
    <source>
        <dbReference type="ARBA" id="ARBA00004123"/>
    </source>
</evidence>
<dbReference type="AlphaFoldDB" id="B6K564"/>
<gene>
    <name evidence="15" type="primary">cut14</name>
    <name evidence="14" type="ORF">SJAG_03832</name>
</gene>
<dbReference type="PIRSF" id="PIRSF005719">
    <property type="entry name" value="SMC"/>
    <property type="match status" value="1"/>
</dbReference>
<dbReference type="OrthoDB" id="10255539at2759"/>
<dbReference type="GO" id="GO:0070058">
    <property type="term" value="P:tRNA gene clustering"/>
    <property type="evidence" value="ECO:0007669"/>
    <property type="project" value="EnsemblFungi"/>
</dbReference>
<dbReference type="GO" id="GO:0070550">
    <property type="term" value="P:rDNA chromatin condensation"/>
    <property type="evidence" value="ECO:0007669"/>
    <property type="project" value="EnsemblFungi"/>
</dbReference>
<dbReference type="GeneID" id="7050472"/>